<dbReference type="FunFam" id="3.30.70.240:FF:000001">
    <property type="entry name" value="Elongation factor G"/>
    <property type="match status" value="1"/>
</dbReference>
<dbReference type="InterPro" id="IPR041095">
    <property type="entry name" value="EFG_II"/>
</dbReference>
<dbReference type="CDD" id="cd16262">
    <property type="entry name" value="EFG_III"/>
    <property type="match status" value="1"/>
</dbReference>
<dbReference type="InterPro" id="IPR000640">
    <property type="entry name" value="EFG_V-like"/>
</dbReference>
<gene>
    <name evidence="7" type="primary">fusA</name>
    <name evidence="8" type="ORF">CBF32_04870</name>
</gene>
<evidence type="ECO:0000313" key="9">
    <source>
        <dbReference type="Proteomes" id="UP000288197"/>
    </source>
</evidence>
<dbReference type="InterPro" id="IPR031157">
    <property type="entry name" value="G_TR_CS"/>
</dbReference>
<feature type="binding site" evidence="7">
    <location>
        <begin position="17"/>
        <end position="24"/>
    </location>
    <ligand>
        <name>GTP</name>
        <dbReference type="ChEBI" id="CHEBI:37565"/>
    </ligand>
</feature>
<proteinExistence type="inferred from homology"/>
<dbReference type="InterPro" id="IPR014721">
    <property type="entry name" value="Ribsml_uS5_D2-typ_fold_subgr"/>
</dbReference>
<dbReference type="HAMAP" id="MF_00054_B">
    <property type="entry name" value="EF_G_EF_2_B"/>
    <property type="match status" value="1"/>
</dbReference>
<comment type="similarity">
    <text evidence="1 7">Belongs to the TRAFAC class translation factor GTPase superfamily. Classic translation factor GTPase family. EF-G/EF-2 subfamily.</text>
</comment>
<protein>
    <recommendedName>
        <fullName evidence="2 7">Elongation factor G</fullName>
        <shortName evidence="7">EF-G</shortName>
    </recommendedName>
</protein>
<dbReference type="EMBL" id="NGJX01000003">
    <property type="protein sequence ID" value="RSU04008.1"/>
    <property type="molecule type" value="Genomic_DNA"/>
</dbReference>
<dbReference type="Pfam" id="PF03764">
    <property type="entry name" value="EFG_IV"/>
    <property type="match status" value="1"/>
</dbReference>
<dbReference type="Gene3D" id="3.30.230.10">
    <property type="match status" value="1"/>
</dbReference>
<dbReference type="PANTHER" id="PTHR43261:SF1">
    <property type="entry name" value="RIBOSOME-RELEASING FACTOR 2, MITOCHONDRIAL"/>
    <property type="match status" value="1"/>
</dbReference>
<keyword evidence="7" id="KW-0963">Cytoplasm</keyword>
<dbReference type="CDD" id="cd03713">
    <property type="entry name" value="EFG_mtEFG_C"/>
    <property type="match status" value="1"/>
</dbReference>
<dbReference type="GO" id="GO:0032790">
    <property type="term" value="P:ribosome disassembly"/>
    <property type="evidence" value="ECO:0007669"/>
    <property type="project" value="TreeGrafter"/>
</dbReference>
<dbReference type="CDD" id="cd04088">
    <property type="entry name" value="EFG_mtEFG_II"/>
    <property type="match status" value="1"/>
</dbReference>
<evidence type="ECO:0000256" key="5">
    <source>
        <dbReference type="ARBA" id="ARBA00022917"/>
    </source>
</evidence>
<dbReference type="PRINTS" id="PR00315">
    <property type="entry name" value="ELONGATNFCT"/>
</dbReference>
<dbReference type="InterPro" id="IPR005225">
    <property type="entry name" value="Small_GTP-bd"/>
</dbReference>
<dbReference type="SMART" id="SM00889">
    <property type="entry name" value="EFG_IV"/>
    <property type="match status" value="1"/>
</dbReference>
<evidence type="ECO:0000256" key="3">
    <source>
        <dbReference type="ARBA" id="ARBA00022741"/>
    </source>
</evidence>
<dbReference type="Pfam" id="PF00679">
    <property type="entry name" value="EFG_C"/>
    <property type="match status" value="1"/>
</dbReference>
<dbReference type="InterPro" id="IPR009022">
    <property type="entry name" value="EFG_III"/>
</dbReference>
<dbReference type="GO" id="GO:0005525">
    <property type="term" value="F:GTP binding"/>
    <property type="evidence" value="ECO:0007669"/>
    <property type="project" value="UniProtKB-UniRule"/>
</dbReference>
<name>A0A369AZH0_9ENTE</name>
<dbReference type="InterPro" id="IPR035647">
    <property type="entry name" value="EFG_III/V"/>
</dbReference>
<dbReference type="NCBIfam" id="NF009379">
    <property type="entry name" value="PRK12740.1-3"/>
    <property type="match status" value="1"/>
</dbReference>
<comment type="caution">
    <text evidence="8">The sequence shown here is derived from an EMBL/GenBank/DDBJ whole genome shotgun (WGS) entry which is preliminary data.</text>
</comment>
<dbReference type="InterPro" id="IPR000795">
    <property type="entry name" value="T_Tr_GTP-bd_dom"/>
</dbReference>
<dbReference type="PANTHER" id="PTHR43261">
    <property type="entry name" value="TRANSLATION ELONGATION FACTOR G-RELATED"/>
    <property type="match status" value="1"/>
</dbReference>
<evidence type="ECO:0000313" key="8">
    <source>
        <dbReference type="EMBL" id="RSU04008.1"/>
    </source>
</evidence>
<dbReference type="NCBIfam" id="TIGR00484">
    <property type="entry name" value="EF-G"/>
    <property type="match status" value="1"/>
</dbReference>
<organism evidence="8 9">
    <name type="scientific">Vagococcus fluvialis</name>
    <dbReference type="NCBI Taxonomy" id="2738"/>
    <lineage>
        <taxon>Bacteria</taxon>
        <taxon>Bacillati</taxon>
        <taxon>Bacillota</taxon>
        <taxon>Bacilli</taxon>
        <taxon>Lactobacillales</taxon>
        <taxon>Enterococcaceae</taxon>
        <taxon>Vagococcus</taxon>
    </lineage>
</organism>
<dbReference type="Pfam" id="PF00009">
    <property type="entry name" value="GTP_EFTU"/>
    <property type="match status" value="1"/>
</dbReference>
<dbReference type="CDD" id="cd01886">
    <property type="entry name" value="EF-G"/>
    <property type="match status" value="1"/>
</dbReference>
<accession>A0A369AZH0</accession>
<feature type="binding site" evidence="7">
    <location>
        <begin position="135"/>
        <end position="138"/>
    </location>
    <ligand>
        <name>GTP</name>
        <dbReference type="ChEBI" id="CHEBI:37565"/>
    </ligand>
</feature>
<dbReference type="SMART" id="SM00838">
    <property type="entry name" value="EFG_C"/>
    <property type="match status" value="1"/>
</dbReference>
<dbReference type="Gene3D" id="3.40.50.300">
    <property type="entry name" value="P-loop containing nucleotide triphosphate hydrolases"/>
    <property type="match status" value="1"/>
</dbReference>
<comment type="function">
    <text evidence="7">Catalyzes the GTP-dependent ribosomal translocation step during translation elongation. During this step, the ribosome changes from the pre-translocational (PRE) to the post-translocational (POST) state as the newly formed A-site-bound peptidyl-tRNA and P-site-bound deacylated tRNA move to the P and E sites, respectively. Catalyzes the coordinated movement of the two tRNA molecules, the mRNA and conformational changes in the ribosome.</text>
</comment>
<dbReference type="Gene3D" id="3.30.70.240">
    <property type="match status" value="1"/>
</dbReference>
<dbReference type="InterPro" id="IPR020568">
    <property type="entry name" value="Ribosomal_Su5_D2-typ_SF"/>
</dbReference>
<dbReference type="PROSITE" id="PS00301">
    <property type="entry name" value="G_TR_1"/>
    <property type="match status" value="1"/>
</dbReference>
<evidence type="ECO:0000256" key="2">
    <source>
        <dbReference type="ARBA" id="ARBA00017872"/>
    </source>
</evidence>
<dbReference type="NCBIfam" id="TIGR00231">
    <property type="entry name" value="small_GTP"/>
    <property type="match status" value="1"/>
</dbReference>
<dbReference type="AlphaFoldDB" id="A0A369AZH0"/>
<dbReference type="Gene3D" id="2.40.30.10">
    <property type="entry name" value="Translation factors"/>
    <property type="match status" value="1"/>
</dbReference>
<dbReference type="InterPro" id="IPR005517">
    <property type="entry name" value="Transl_elong_EFG/EF2_IV"/>
</dbReference>
<keyword evidence="4 7" id="KW-0251">Elongation factor</keyword>
<dbReference type="GO" id="GO:0003746">
    <property type="term" value="F:translation elongation factor activity"/>
    <property type="evidence" value="ECO:0007669"/>
    <property type="project" value="UniProtKB-UniRule"/>
</dbReference>
<dbReference type="PROSITE" id="PS51722">
    <property type="entry name" value="G_TR_2"/>
    <property type="match status" value="1"/>
</dbReference>
<dbReference type="GeneID" id="63145714"/>
<keyword evidence="3 7" id="KW-0547">Nucleotide-binding</keyword>
<comment type="subcellular location">
    <subcellularLocation>
        <location evidence="7">Cytoplasm</location>
    </subcellularLocation>
</comment>
<dbReference type="InterPro" id="IPR009000">
    <property type="entry name" value="Transl_B-barrel_sf"/>
</dbReference>
<reference evidence="8 9" key="1">
    <citation type="submission" date="2017-05" db="EMBL/GenBank/DDBJ databases">
        <title>Vagococcus spp. assemblies.</title>
        <authorList>
            <person name="Gulvik C.A."/>
        </authorList>
    </citation>
    <scope>NUCLEOTIDE SEQUENCE [LARGE SCALE GENOMIC DNA]</scope>
    <source>
        <strain evidence="8 9">NCFB 2497</strain>
    </source>
</reference>
<dbReference type="OrthoDB" id="9804431at2"/>
<sequence>MAREFSLENTRNIGIMAHVDAGKTTTTERILYYTGKIHKLGETHEGASQMDWMEQEQERGITITSAATTAQWKGYRVNIIDTPGHVDFTIEVQRSLRVLDGAVTVLDSQSGVEPQTETVWRQATDYKVPRVVFCNKMDKIGADFLYSVKTLHDRLQANAHPIQLPIGSEDNFTGIIDLITMKAEIYTNDLGTDIREEEIPEEYMEQAIEWREKLVEAVAETDEDLMMKYLDGEEISIEELKAGIRRATINVEFFPVMAGSAFKNKGVQLMLDAVLDYLPAPTDVEAIKGIDTKTDEETVRPSDDSAPFSSLAFKVMTDPFVGRLTFFRVYSGTLESGSYVLNASKGKKERIGRILQMHANSREEINTVYSGDIAAAVGLKDTTTGDTLCDMDAPVILESIEFPEPVIQVAVEPKSKADQDKMGVALQKLAEEDPSFRVETNVETGETVISGMGELHLDVLVDRMRREFRVEANVGAPQVSYRETFRAPLTQAEGKFVRQSGGKGQYGHVWVEFTPNEEGKGFEFENAIVGGVVPREYIPAVEKGLADSMNNGVLAGYPLVDIKAKLYDGSYHDVDSNETAFRVAASMALRAAAKKAQPAILEPMMKVTVTVPEEYLGDIMGHVTSRRGRVEGMEAHGNSQIVNAMVPLAEMFGYATTLRSATQGRGTFMMVFDHYEDVPKSIQEEIIKKNGGNAE</sequence>
<dbReference type="SUPFAM" id="SSF54980">
    <property type="entry name" value="EF-G C-terminal domain-like"/>
    <property type="match status" value="2"/>
</dbReference>
<dbReference type="FunFam" id="3.30.230.10:FF:000003">
    <property type="entry name" value="Elongation factor G"/>
    <property type="match status" value="1"/>
</dbReference>
<keyword evidence="5 7" id="KW-0648">Protein biosynthesis</keyword>
<dbReference type="FunFam" id="3.30.70.870:FF:000001">
    <property type="entry name" value="Elongation factor G"/>
    <property type="match status" value="1"/>
</dbReference>
<dbReference type="InterPro" id="IPR035649">
    <property type="entry name" value="EFG_V"/>
</dbReference>
<keyword evidence="6 7" id="KW-0342">GTP-binding</keyword>
<dbReference type="GO" id="GO:0005737">
    <property type="term" value="C:cytoplasm"/>
    <property type="evidence" value="ECO:0007669"/>
    <property type="project" value="UniProtKB-SubCell"/>
</dbReference>
<dbReference type="Proteomes" id="UP000288197">
    <property type="component" value="Unassembled WGS sequence"/>
</dbReference>
<evidence type="ECO:0000256" key="4">
    <source>
        <dbReference type="ARBA" id="ARBA00022768"/>
    </source>
</evidence>
<evidence type="ECO:0000256" key="7">
    <source>
        <dbReference type="HAMAP-Rule" id="MF_00054"/>
    </source>
</evidence>
<feature type="binding site" evidence="7">
    <location>
        <begin position="81"/>
        <end position="85"/>
    </location>
    <ligand>
        <name>GTP</name>
        <dbReference type="ChEBI" id="CHEBI:37565"/>
    </ligand>
</feature>
<evidence type="ECO:0000256" key="6">
    <source>
        <dbReference type="ARBA" id="ARBA00023134"/>
    </source>
</evidence>
<dbReference type="InterPro" id="IPR004161">
    <property type="entry name" value="EFTu-like_2"/>
</dbReference>
<dbReference type="NCBIfam" id="NF009381">
    <property type="entry name" value="PRK12740.1-5"/>
    <property type="match status" value="1"/>
</dbReference>
<keyword evidence="9" id="KW-1185">Reference proteome</keyword>
<dbReference type="GO" id="GO:0003924">
    <property type="term" value="F:GTPase activity"/>
    <property type="evidence" value="ECO:0007669"/>
    <property type="project" value="InterPro"/>
</dbReference>
<evidence type="ECO:0000256" key="1">
    <source>
        <dbReference type="ARBA" id="ARBA00005870"/>
    </source>
</evidence>
<dbReference type="SUPFAM" id="SSF52540">
    <property type="entry name" value="P-loop containing nucleoside triphosphate hydrolases"/>
    <property type="match status" value="1"/>
</dbReference>
<dbReference type="FunFam" id="2.40.30.10:FF:000006">
    <property type="entry name" value="Elongation factor G"/>
    <property type="match status" value="1"/>
</dbReference>
<dbReference type="InterPro" id="IPR047872">
    <property type="entry name" value="EFG_IV"/>
</dbReference>
<dbReference type="Pfam" id="PF03144">
    <property type="entry name" value="GTP_EFTU_D2"/>
    <property type="match status" value="1"/>
</dbReference>
<dbReference type="Pfam" id="PF14492">
    <property type="entry name" value="EFG_III"/>
    <property type="match status" value="1"/>
</dbReference>
<dbReference type="RefSeq" id="WP_114288968.1">
    <property type="nucleotide sequence ID" value="NZ_CP081459.1"/>
</dbReference>
<dbReference type="FunFam" id="3.40.50.300:FF:000029">
    <property type="entry name" value="Elongation factor G"/>
    <property type="match status" value="1"/>
</dbReference>
<dbReference type="Gene3D" id="3.30.70.870">
    <property type="entry name" value="Elongation Factor G (Translational Gtpase), domain 3"/>
    <property type="match status" value="1"/>
</dbReference>
<dbReference type="SUPFAM" id="SSF50447">
    <property type="entry name" value="Translation proteins"/>
    <property type="match status" value="1"/>
</dbReference>
<dbReference type="SUPFAM" id="SSF54211">
    <property type="entry name" value="Ribosomal protein S5 domain 2-like"/>
    <property type="match status" value="1"/>
</dbReference>
<dbReference type="CDD" id="cd01434">
    <property type="entry name" value="EFG_mtEFG1_IV"/>
    <property type="match status" value="1"/>
</dbReference>
<dbReference type="InterPro" id="IPR004540">
    <property type="entry name" value="Transl_elong_EFG/EF2"/>
</dbReference>
<dbReference type="InterPro" id="IPR027417">
    <property type="entry name" value="P-loop_NTPase"/>
</dbReference>